<feature type="region of interest" description="Disordered" evidence="2">
    <location>
        <begin position="741"/>
        <end position="794"/>
    </location>
</feature>
<dbReference type="Pfam" id="PF12738">
    <property type="entry name" value="PTCB-BRCT"/>
    <property type="match status" value="3"/>
</dbReference>
<dbReference type="EMBL" id="KZ305031">
    <property type="protein sequence ID" value="PIA47583.1"/>
    <property type="molecule type" value="Genomic_DNA"/>
</dbReference>
<accession>A0A2G5DVM9</accession>
<dbReference type="FunCoup" id="A0A2G5DVM9">
    <property type="interactions" value="979"/>
</dbReference>
<evidence type="ECO:0000256" key="1">
    <source>
        <dbReference type="ARBA" id="ARBA00022737"/>
    </source>
</evidence>
<keyword evidence="1" id="KW-0677">Repeat</keyword>
<feature type="region of interest" description="Disordered" evidence="2">
    <location>
        <begin position="537"/>
        <end position="558"/>
    </location>
</feature>
<dbReference type="FunFam" id="3.40.50.10190:FF:000061">
    <property type="entry name" value="Transcription coactivator"/>
    <property type="match status" value="1"/>
</dbReference>
<dbReference type="SMART" id="SM00292">
    <property type="entry name" value="BRCT"/>
    <property type="match status" value="6"/>
</dbReference>
<evidence type="ECO:0000259" key="3">
    <source>
        <dbReference type="PROSITE" id="PS50172"/>
    </source>
</evidence>
<dbReference type="InterPro" id="IPR059215">
    <property type="entry name" value="BRCT2_TopBP1-like"/>
</dbReference>
<feature type="compositionally biased region" description="Polar residues" evidence="2">
    <location>
        <begin position="755"/>
        <end position="785"/>
    </location>
</feature>
<dbReference type="PROSITE" id="PS50172">
    <property type="entry name" value="BRCT"/>
    <property type="match status" value="5"/>
</dbReference>
<dbReference type="CDD" id="cd17731">
    <property type="entry name" value="BRCT_TopBP1_rpt2_like"/>
    <property type="match status" value="2"/>
</dbReference>
<feature type="domain" description="BRCT" evidence="3">
    <location>
        <begin position="365"/>
        <end position="458"/>
    </location>
</feature>
<evidence type="ECO:0000313" key="4">
    <source>
        <dbReference type="EMBL" id="PIA47583.1"/>
    </source>
</evidence>
<gene>
    <name evidence="4" type="ORF">AQUCO_01400310v1</name>
</gene>
<dbReference type="GO" id="GO:0007095">
    <property type="term" value="P:mitotic G2 DNA damage checkpoint signaling"/>
    <property type="evidence" value="ECO:0007669"/>
    <property type="project" value="TreeGrafter"/>
</dbReference>
<proteinExistence type="predicted"/>
<dbReference type="PANTHER" id="PTHR13561">
    <property type="entry name" value="DNA REPLICATION REGULATOR DPB11-RELATED"/>
    <property type="match status" value="1"/>
</dbReference>
<dbReference type="GO" id="GO:0006270">
    <property type="term" value="P:DNA replication initiation"/>
    <property type="evidence" value="ECO:0007669"/>
    <property type="project" value="TreeGrafter"/>
</dbReference>
<dbReference type="Gene3D" id="3.40.50.10190">
    <property type="entry name" value="BRCT domain"/>
    <property type="match status" value="6"/>
</dbReference>
<dbReference type="SUPFAM" id="SSF52113">
    <property type="entry name" value="BRCT domain"/>
    <property type="match status" value="5"/>
</dbReference>
<sequence length="1077" mass="119242">MKMITKPFKGSNVFLSRSLVPPEIFDAIHDALKLNGAEVYLCCNPERIGPNDHHVISSPQHEKFEDLKARGCQLLGPQCVLSCAKENRDLPKQQGFTCCLAMDGVKVLLSGFEKDEKVKLEELVSAMGGVIQNRASMDISFVVVKNVSAAKYKWALTVLKKPIVTISWLYQCWNEHRVVPQEPHRVLPFYGLTICVTRVKADMRKEMEKLILQNGGKYSADLTKKCTHLVSDVPEGDKYKVARKWGHIHIVTSKWLEQSIARRACLDEESYPVQVSSTSSASVMKGGMAGVLTGQHSQVKGNITSQSVQSSMITEVETALSQNMSSAFSDANVFTKCEDSDAANLQPGDETKFDGFVADDSQTEDDDSYLSDCRILFVGFQASEMRKLVKLVHKGGGSRCMSLSEERLTHIVVGSPSENEKKQIRHHAALGIIYVVKSTWLVDCDREKKELPVTQRHVCDLLPPTAVSGFSGINQGKSWMDASVPPTHQVKEDSTFEAGFSVENGREGKLAMNLEAGKFSEESTKCGQREQLCSQNDGCKGQKKLHPPSATTDSPDKRSSDIFKGLLFRFSSSFPEDRRAEIVEWVNQGGGAILDDHSKKNVHFTIESHGLRRKSADVSQTTIVSSHWIRFCLEGGCMPDISSHIIYSPLCCRVPFPGFEGFRFCVSQYDEKEKMLLRNLCFVLGAKFTDKLHKRVTHLICKFSSGPKYEAACKWGMQSVTSEWISECIRQDKIVPIDSFRPKDATSQDREAGLCTTSQHPTQAARMTSGDIPSQFPSQSQAMETSSIASSSHSSKRVTLMEVDHPTDLPPAKFPKEVPTSKLPSRKDNTTDNVGKVCHGEEQVSECIRQDTVLPMDTFVPKDFRAQASQVAGVCTVSQYHTQAARLVSGDVLSQFPTQSQASEKISSTASNGNSSKRIRLTEDDNDIDLLVGKFHKEDPTAKMDSMKNNTSDGGEVSRAVPDVAAAIEDLLAQSNKIQYIATPGRNGSDQSIFSSDCSILGQDHVDTRPVFGISKHWLSRTEKQDHLGNPSGHEIKQATYDGFSETQTESQVVVYEEDLSGRQRIIERVQTRSSLT</sequence>
<dbReference type="AlphaFoldDB" id="A0A2G5DVM9"/>
<reference evidence="4 5" key="1">
    <citation type="submission" date="2017-09" db="EMBL/GenBank/DDBJ databases">
        <title>WGS assembly of Aquilegia coerulea Goldsmith.</title>
        <authorList>
            <person name="Hodges S."/>
            <person name="Kramer E."/>
            <person name="Nordborg M."/>
            <person name="Tomkins J."/>
            <person name="Borevitz J."/>
            <person name="Derieg N."/>
            <person name="Yan J."/>
            <person name="Mihaltcheva S."/>
            <person name="Hayes R.D."/>
            <person name="Rokhsar D."/>
        </authorList>
    </citation>
    <scope>NUCLEOTIDE SEQUENCE [LARGE SCALE GENOMIC DNA]</scope>
    <source>
        <strain evidence="5">cv. Goldsmith</strain>
    </source>
</reference>
<feature type="domain" description="BRCT" evidence="3">
    <location>
        <begin position="184"/>
        <end position="273"/>
    </location>
</feature>
<dbReference type="GO" id="GO:0033314">
    <property type="term" value="P:mitotic DNA replication checkpoint signaling"/>
    <property type="evidence" value="ECO:0007669"/>
    <property type="project" value="TreeGrafter"/>
</dbReference>
<dbReference type="OrthoDB" id="251770at2759"/>
<dbReference type="FunFam" id="3.40.50.10190:FF:000052">
    <property type="entry name" value="Transcription coactivator"/>
    <property type="match status" value="1"/>
</dbReference>
<feature type="region of interest" description="Disordered" evidence="2">
    <location>
        <begin position="806"/>
        <end position="834"/>
    </location>
</feature>
<feature type="region of interest" description="Disordered" evidence="2">
    <location>
        <begin position="897"/>
        <end position="920"/>
    </location>
</feature>
<evidence type="ECO:0000256" key="2">
    <source>
        <dbReference type="SAM" id="MobiDB-lite"/>
    </source>
</evidence>
<dbReference type="InParanoid" id="A0A2G5DVM9"/>
<dbReference type="FunFam" id="3.40.50.10190:FF:000010">
    <property type="entry name" value="DNA topoisomerase II binding protein 1"/>
    <property type="match status" value="1"/>
</dbReference>
<feature type="domain" description="BRCT" evidence="3">
    <location>
        <begin position="102"/>
        <end position="186"/>
    </location>
</feature>
<name>A0A2G5DVM9_AQUCA</name>
<organism evidence="4 5">
    <name type="scientific">Aquilegia coerulea</name>
    <name type="common">Rocky mountain columbine</name>
    <dbReference type="NCBI Taxonomy" id="218851"/>
    <lineage>
        <taxon>Eukaryota</taxon>
        <taxon>Viridiplantae</taxon>
        <taxon>Streptophyta</taxon>
        <taxon>Embryophyta</taxon>
        <taxon>Tracheophyta</taxon>
        <taxon>Spermatophyta</taxon>
        <taxon>Magnoliopsida</taxon>
        <taxon>Ranunculales</taxon>
        <taxon>Ranunculaceae</taxon>
        <taxon>Thalictroideae</taxon>
        <taxon>Aquilegia</taxon>
    </lineage>
</organism>
<dbReference type="PANTHER" id="PTHR13561:SF20">
    <property type="entry name" value="DNA TOPOISOMERASE 2-BINDING PROTEIN 1"/>
    <property type="match status" value="1"/>
</dbReference>
<feature type="compositionally biased region" description="Polar residues" evidence="2">
    <location>
        <begin position="897"/>
        <end position="916"/>
    </location>
</feature>
<dbReference type="STRING" id="218851.A0A2G5DVM9"/>
<feature type="domain" description="BRCT" evidence="3">
    <location>
        <begin position="659"/>
        <end position="742"/>
    </location>
</feature>
<feature type="compositionally biased region" description="Basic and acidic residues" evidence="2">
    <location>
        <begin position="741"/>
        <end position="752"/>
    </location>
</feature>
<keyword evidence="5" id="KW-1185">Reference proteome</keyword>
<dbReference type="InterPro" id="IPR001357">
    <property type="entry name" value="BRCT_dom"/>
</dbReference>
<evidence type="ECO:0000313" key="5">
    <source>
        <dbReference type="Proteomes" id="UP000230069"/>
    </source>
</evidence>
<dbReference type="Proteomes" id="UP000230069">
    <property type="component" value="Unassembled WGS sequence"/>
</dbReference>
<dbReference type="FunFam" id="3.40.50.10190:FF:000057">
    <property type="entry name" value="Transcription coactivator"/>
    <property type="match status" value="1"/>
</dbReference>
<protein>
    <recommendedName>
        <fullName evidence="3">BRCT domain-containing protein</fullName>
    </recommendedName>
</protein>
<dbReference type="CDD" id="cd00027">
    <property type="entry name" value="BRCT"/>
    <property type="match status" value="1"/>
</dbReference>
<feature type="domain" description="BRCT" evidence="3">
    <location>
        <begin position="558"/>
        <end position="646"/>
    </location>
</feature>
<dbReference type="InterPro" id="IPR036420">
    <property type="entry name" value="BRCT_dom_sf"/>
</dbReference>